<evidence type="ECO:0000256" key="3">
    <source>
        <dbReference type="SAM" id="MobiDB-lite"/>
    </source>
</evidence>
<dbReference type="PANTHER" id="PTHR38439:SF3">
    <property type="entry name" value="COPPER-RESISTANT CUPROPROTEIN COPI"/>
    <property type="match status" value="1"/>
</dbReference>
<dbReference type="GO" id="GO:0046872">
    <property type="term" value="F:metal ion binding"/>
    <property type="evidence" value="ECO:0007669"/>
    <property type="project" value="UniProtKB-KW"/>
</dbReference>
<dbReference type="InterPro" id="IPR033138">
    <property type="entry name" value="Cu_oxidase_CS"/>
</dbReference>
<dbReference type="Proteomes" id="UP000885744">
    <property type="component" value="Unassembled WGS sequence"/>
</dbReference>
<accession>A0A7C1NYJ5</accession>
<dbReference type="EMBL" id="DRHH01000058">
    <property type="protein sequence ID" value="HEB14044.1"/>
    <property type="molecule type" value="Genomic_DNA"/>
</dbReference>
<feature type="region of interest" description="Disordered" evidence="3">
    <location>
        <begin position="36"/>
        <end position="59"/>
    </location>
</feature>
<keyword evidence="2" id="KW-0186">Copper</keyword>
<gene>
    <name evidence="5" type="ORF">ENI09_01400</name>
</gene>
<dbReference type="Gene3D" id="2.60.40.420">
    <property type="entry name" value="Cupredoxins - blue copper proteins"/>
    <property type="match status" value="1"/>
</dbReference>
<protein>
    <recommendedName>
        <fullName evidence="4">EfeO-type cupredoxin-like domain-containing protein</fullName>
    </recommendedName>
</protein>
<dbReference type="PANTHER" id="PTHR38439">
    <property type="entry name" value="AURACYANIN-B"/>
    <property type="match status" value="1"/>
</dbReference>
<dbReference type="Pfam" id="PF13473">
    <property type="entry name" value="Cupredoxin_1"/>
    <property type="match status" value="1"/>
</dbReference>
<dbReference type="InterPro" id="IPR050845">
    <property type="entry name" value="Cu-binding_ET"/>
</dbReference>
<organism evidence="5">
    <name type="scientific">candidate division WWE3 bacterium</name>
    <dbReference type="NCBI Taxonomy" id="2053526"/>
    <lineage>
        <taxon>Bacteria</taxon>
        <taxon>Katanobacteria</taxon>
    </lineage>
</organism>
<dbReference type="InterPro" id="IPR008972">
    <property type="entry name" value="Cupredoxin"/>
</dbReference>
<comment type="caution">
    <text evidence="5">The sequence shown here is derived from an EMBL/GenBank/DDBJ whole genome shotgun (WGS) entry which is preliminary data.</text>
</comment>
<evidence type="ECO:0000259" key="4">
    <source>
        <dbReference type="Pfam" id="PF13473"/>
    </source>
</evidence>
<dbReference type="InterPro" id="IPR028096">
    <property type="entry name" value="EfeO_Cupredoxin"/>
</dbReference>
<feature type="domain" description="EfeO-type cupredoxin-like" evidence="4">
    <location>
        <begin position="63"/>
        <end position="151"/>
    </location>
</feature>
<evidence type="ECO:0000256" key="1">
    <source>
        <dbReference type="ARBA" id="ARBA00022723"/>
    </source>
</evidence>
<evidence type="ECO:0000313" key="5">
    <source>
        <dbReference type="EMBL" id="HEB14044.1"/>
    </source>
</evidence>
<reference evidence="5" key="1">
    <citation type="journal article" date="2020" name="mSystems">
        <title>Genome- and Community-Level Interaction Insights into Carbon Utilization and Element Cycling Functions of Hydrothermarchaeota in Hydrothermal Sediment.</title>
        <authorList>
            <person name="Zhou Z."/>
            <person name="Liu Y."/>
            <person name="Xu W."/>
            <person name="Pan J."/>
            <person name="Luo Z.H."/>
            <person name="Li M."/>
        </authorList>
    </citation>
    <scope>NUCLEOTIDE SEQUENCE [LARGE SCALE GENOMIC DNA]</scope>
    <source>
        <strain evidence="5">HyVt-365</strain>
    </source>
</reference>
<dbReference type="SUPFAM" id="SSF49503">
    <property type="entry name" value="Cupredoxins"/>
    <property type="match status" value="1"/>
</dbReference>
<proteinExistence type="predicted"/>
<dbReference type="AlphaFoldDB" id="A0A7C1NYJ5"/>
<name>A0A7C1NYJ5_UNCKA</name>
<sequence>MAKYLLITLIVLVLTGGGYYLWNSGLVDFSALMDGGETNEETTESEEADDEEEQPSVSKVEVVEVTVEAKEFSFTPSKLTVDVGTKVRLTLENGGSVSHDFVVDELDVEMTLVSPGQSQTIEFTLERAGIYEFDCSIPGHEEAGMTGTLTVK</sequence>
<feature type="compositionally biased region" description="Acidic residues" evidence="3">
    <location>
        <begin position="37"/>
        <end position="54"/>
    </location>
</feature>
<dbReference type="PROSITE" id="PS00079">
    <property type="entry name" value="MULTICOPPER_OXIDASE1"/>
    <property type="match status" value="1"/>
</dbReference>
<evidence type="ECO:0000256" key="2">
    <source>
        <dbReference type="ARBA" id="ARBA00023008"/>
    </source>
</evidence>
<keyword evidence="1" id="KW-0479">Metal-binding</keyword>